<dbReference type="AlphaFoldDB" id="A0A1B2EU99"/>
<feature type="domain" description="Autotransporter" evidence="1">
    <location>
        <begin position="33"/>
        <end position="310"/>
    </location>
</feature>
<dbReference type="Pfam" id="PF03797">
    <property type="entry name" value="Autotransporter"/>
    <property type="match status" value="1"/>
</dbReference>
<protein>
    <recommendedName>
        <fullName evidence="1">Autotransporter domain-containing protein</fullName>
    </recommendedName>
</protein>
<dbReference type="NCBIfam" id="TIGR01414">
    <property type="entry name" value="autotrans_barl"/>
    <property type="match status" value="1"/>
</dbReference>
<keyword evidence="2" id="KW-0614">Plasmid</keyword>
<reference evidence="2" key="1">
    <citation type="submission" date="2016-07" db="EMBL/GenBank/DDBJ databases">
        <title>Microvirga ossetica sp. nov. a new species of rhizobia isolated from root nodules of the legume species Vicia alpestris Steven originated from North Ossetia region in the Caucasus.</title>
        <authorList>
            <person name="Safronova V.I."/>
            <person name="Kuznetsova I.G."/>
            <person name="Sazanova A.L."/>
            <person name="Belimov A."/>
            <person name="Andronov E."/>
            <person name="Osledkin Y.S."/>
            <person name="Onishchuk O.P."/>
            <person name="Kurchak O.N."/>
            <person name="Shaposhnikov A.I."/>
            <person name="Willems A."/>
            <person name="Tikhonovich I.A."/>
        </authorList>
    </citation>
    <scope>NUCLEOTIDE SEQUENCE [LARGE SCALE GENOMIC DNA]</scope>
    <source>
        <strain evidence="2">V5/3M</strain>
        <plasmid evidence="2">unnamed3</plasmid>
    </source>
</reference>
<dbReference type="InterPro" id="IPR051551">
    <property type="entry name" value="Autotransporter_adhesion"/>
</dbReference>
<dbReference type="SMART" id="SM00869">
    <property type="entry name" value="Autotransporter"/>
    <property type="match status" value="1"/>
</dbReference>
<dbReference type="InterPro" id="IPR005546">
    <property type="entry name" value="Autotransporte_beta"/>
</dbReference>
<geneLocation type="plasmid" evidence="2">
    <name>unnamed3</name>
</geneLocation>
<dbReference type="PROSITE" id="PS51208">
    <property type="entry name" value="AUTOTRANSPORTER"/>
    <property type="match status" value="1"/>
</dbReference>
<dbReference type="EMBL" id="CP016618">
    <property type="protein sequence ID" value="ANY83546.1"/>
    <property type="molecule type" value="Genomic_DNA"/>
</dbReference>
<evidence type="ECO:0000313" key="2">
    <source>
        <dbReference type="EMBL" id="ANY83546.1"/>
    </source>
</evidence>
<dbReference type="SUPFAM" id="SSF103515">
    <property type="entry name" value="Autotransporter"/>
    <property type="match status" value="1"/>
</dbReference>
<organism evidence="2">
    <name type="scientific">Microvirga ossetica</name>
    <dbReference type="NCBI Taxonomy" id="1882682"/>
    <lineage>
        <taxon>Bacteria</taxon>
        <taxon>Pseudomonadati</taxon>
        <taxon>Pseudomonadota</taxon>
        <taxon>Alphaproteobacteria</taxon>
        <taxon>Hyphomicrobiales</taxon>
        <taxon>Methylobacteriaceae</taxon>
        <taxon>Microvirga</taxon>
    </lineage>
</organism>
<proteinExistence type="predicted"/>
<accession>A0A1B2EU99</accession>
<sequence>MVYAGLSGLARFIGLEILGTFHERQGEQSLLTKNGGFPIAWGRAFGSKTEFRRGGPLAPEFDGHLFGFQAGMDLGAAETWQGHRDHFGLFVGHAEADGDVRGFAIGQRRAASGSVPMDATSLGLYWTHVGPQGWYLDGVLMHSWLDGEPRSNRGVGLDLEGHAATASLEGGYLFWLTEKISLEPQAQIIWQHVAFDPTQDRFSSVSFDADDAWTGRLGARLQGTFQDDSTTWRPYLKVNLWHGFDATDWTRLATVALPASFGATSLEVGAGVVATLSENVSLFAVADYTTSLNGPHRETIEGNLGMRITW</sequence>
<dbReference type="InterPro" id="IPR036709">
    <property type="entry name" value="Autotransporte_beta_dom_sf"/>
</dbReference>
<dbReference type="InterPro" id="IPR006315">
    <property type="entry name" value="OM_autotransptr_brl_dom"/>
</dbReference>
<gene>
    <name evidence="2" type="ORF">BB934_35390</name>
</gene>
<dbReference type="Gene3D" id="2.40.128.130">
    <property type="entry name" value="Autotransporter beta-domain"/>
    <property type="match status" value="1"/>
</dbReference>
<dbReference type="PANTHER" id="PTHR35037:SF3">
    <property type="entry name" value="C-TERMINAL REGION OF AIDA-LIKE PROTEIN"/>
    <property type="match status" value="1"/>
</dbReference>
<dbReference type="PANTHER" id="PTHR35037">
    <property type="entry name" value="C-TERMINAL REGION OF AIDA-LIKE PROTEIN"/>
    <property type="match status" value="1"/>
</dbReference>
<dbReference type="KEGG" id="moc:BB934_35390"/>
<dbReference type="GO" id="GO:0019867">
    <property type="term" value="C:outer membrane"/>
    <property type="evidence" value="ECO:0007669"/>
    <property type="project" value="InterPro"/>
</dbReference>
<evidence type="ECO:0000259" key="1">
    <source>
        <dbReference type="PROSITE" id="PS51208"/>
    </source>
</evidence>
<name>A0A1B2EU99_9HYPH</name>